<dbReference type="AlphaFoldDB" id="A0A433H8W6"/>
<evidence type="ECO:0000313" key="2">
    <source>
        <dbReference type="EMBL" id="RUQ24801.1"/>
    </source>
</evidence>
<name>A0A433H8W6_9BACI</name>
<comment type="caution">
    <text evidence="2">The sequence shown here is derived from an EMBL/GenBank/DDBJ whole genome shotgun (WGS) entry which is preliminary data.</text>
</comment>
<keyword evidence="1" id="KW-0812">Transmembrane</keyword>
<evidence type="ECO:0000313" key="3">
    <source>
        <dbReference type="Proteomes" id="UP000267430"/>
    </source>
</evidence>
<accession>A0A433H8W6</accession>
<keyword evidence="1" id="KW-1133">Transmembrane helix</keyword>
<proteinExistence type="predicted"/>
<dbReference type="InterPro" id="IPR049971">
    <property type="entry name" value="CLC_0170-like"/>
</dbReference>
<feature type="transmembrane region" description="Helical" evidence="1">
    <location>
        <begin position="40"/>
        <end position="63"/>
    </location>
</feature>
<dbReference type="RefSeq" id="WP_126867210.1">
    <property type="nucleotide sequence ID" value="NZ_JAUSTX010000022.1"/>
</dbReference>
<dbReference type="OrthoDB" id="2897521at2"/>
<organism evidence="2 3">
    <name type="scientific">Peribacillus cavernae</name>
    <dbReference type="NCBI Taxonomy" id="1674310"/>
    <lineage>
        <taxon>Bacteria</taxon>
        <taxon>Bacillati</taxon>
        <taxon>Bacillota</taxon>
        <taxon>Bacilli</taxon>
        <taxon>Bacillales</taxon>
        <taxon>Bacillaceae</taxon>
        <taxon>Peribacillus</taxon>
    </lineage>
</organism>
<keyword evidence="3" id="KW-1185">Reference proteome</keyword>
<dbReference type="EMBL" id="RYZZ01000046">
    <property type="protein sequence ID" value="RUQ24801.1"/>
    <property type="molecule type" value="Genomic_DNA"/>
</dbReference>
<protein>
    <submittedName>
        <fullName evidence="2">Uncharacterized protein</fullName>
    </submittedName>
</protein>
<reference evidence="2 3" key="1">
    <citation type="submission" date="2018-12" db="EMBL/GenBank/DDBJ databases">
        <title>Bacillus chawlae sp. nov., Bacillus glennii sp. nov., and Bacillus saganii sp. nov. Isolated from the Vehicle Assembly Building at Kennedy Space Center where the Viking Spacecraft were Assembled.</title>
        <authorList>
            <person name="Seuylemezian A."/>
            <person name="Vaishampayan P."/>
        </authorList>
    </citation>
    <scope>NUCLEOTIDE SEQUENCE [LARGE SCALE GENOMIC DNA]</scope>
    <source>
        <strain evidence="2 3">L5</strain>
    </source>
</reference>
<feature type="transmembrane region" description="Helical" evidence="1">
    <location>
        <begin position="6"/>
        <end position="28"/>
    </location>
</feature>
<sequence length="67" mass="7656">MNNIGFIGYAVSLFLITGLLLLFTDVKANKNKGLKKERKAALVMGWVNLSLGILLTLVNWIYWSWVW</sequence>
<dbReference type="Proteomes" id="UP000267430">
    <property type="component" value="Unassembled WGS sequence"/>
</dbReference>
<gene>
    <name evidence="2" type="ORF">ELQ35_21405</name>
</gene>
<keyword evidence="1" id="KW-0472">Membrane</keyword>
<dbReference type="NCBIfam" id="NF042414">
    <property type="entry name" value="CLC_0170_fam"/>
    <property type="match status" value="1"/>
</dbReference>
<evidence type="ECO:0000256" key="1">
    <source>
        <dbReference type="SAM" id="Phobius"/>
    </source>
</evidence>